<reference evidence="2 3" key="1">
    <citation type="journal article" date="2014" name="Nat. Commun.">
        <title>Klebsormidium flaccidum genome reveals primary factors for plant terrestrial adaptation.</title>
        <authorList>
            <person name="Hori K."/>
            <person name="Maruyama F."/>
            <person name="Fujisawa T."/>
            <person name="Togashi T."/>
            <person name="Yamamoto N."/>
            <person name="Seo M."/>
            <person name="Sato S."/>
            <person name="Yamada T."/>
            <person name="Mori H."/>
            <person name="Tajima N."/>
            <person name="Moriyama T."/>
            <person name="Ikeuchi M."/>
            <person name="Watanabe M."/>
            <person name="Wada H."/>
            <person name="Kobayashi K."/>
            <person name="Saito M."/>
            <person name="Masuda T."/>
            <person name="Sasaki-Sekimoto Y."/>
            <person name="Mashiguchi K."/>
            <person name="Awai K."/>
            <person name="Shimojima M."/>
            <person name="Masuda S."/>
            <person name="Iwai M."/>
            <person name="Nobusawa T."/>
            <person name="Narise T."/>
            <person name="Kondo S."/>
            <person name="Saito H."/>
            <person name="Sato R."/>
            <person name="Murakawa M."/>
            <person name="Ihara Y."/>
            <person name="Oshima-Yamada Y."/>
            <person name="Ohtaka K."/>
            <person name="Satoh M."/>
            <person name="Sonobe K."/>
            <person name="Ishii M."/>
            <person name="Ohtani R."/>
            <person name="Kanamori-Sato M."/>
            <person name="Honoki R."/>
            <person name="Miyazaki D."/>
            <person name="Mochizuki H."/>
            <person name="Umetsu J."/>
            <person name="Higashi K."/>
            <person name="Shibata D."/>
            <person name="Kamiya Y."/>
            <person name="Sato N."/>
            <person name="Nakamura Y."/>
            <person name="Tabata S."/>
            <person name="Ida S."/>
            <person name="Kurokawa K."/>
            <person name="Ohta H."/>
        </authorList>
    </citation>
    <scope>NUCLEOTIDE SEQUENCE [LARGE SCALE GENOMIC DNA]</scope>
    <source>
        <strain evidence="2 3">NIES-2285</strain>
    </source>
</reference>
<accession>A0A1Y1I336</accession>
<evidence type="ECO:0000313" key="3">
    <source>
        <dbReference type="Proteomes" id="UP000054558"/>
    </source>
</evidence>
<protein>
    <submittedName>
        <fullName evidence="2">Uncharacterized protein</fullName>
    </submittedName>
</protein>
<feature type="compositionally biased region" description="Low complexity" evidence="1">
    <location>
        <begin position="24"/>
        <end position="33"/>
    </location>
</feature>
<dbReference type="Proteomes" id="UP000054558">
    <property type="component" value="Unassembled WGS sequence"/>
</dbReference>
<keyword evidence="3" id="KW-1185">Reference proteome</keyword>
<feature type="region of interest" description="Disordered" evidence="1">
    <location>
        <begin position="24"/>
        <end position="65"/>
    </location>
</feature>
<gene>
    <name evidence="2" type="ORF">KFL_001380090</name>
</gene>
<evidence type="ECO:0000256" key="1">
    <source>
        <dbReference type="SAM" id="MobiDB-lite"/>
    </source>
</evidence>
<dbReference type="EMBL" id="DF237087">
    <property type="protein sequence ID" value="GAQ83167.1"/>
    <property type="molecule type" value="Genomic_DNA"/>
</dbReference>
<sequence length="127" mass="12989">MASGAGFRAASRFQQFAKSFGGAAQTAGRRAGSTGMGNVAESASSTSCKGTARRGAPANVGSSGRVPRASLFESEGSMHHSFASASRKPCATRSLYPRYAIVAASRLVSMLGVEGEHTALQQDDDGT</sequence>
<evidence type="ECO:0000313" key="2">
    <source>
        <dbReference type="EMBL" id="GAQ83167.1"/>
    </source>
</evidence>
<proteinExistence type="predicted"/>
<name>A0A1Y1I336_KLENI</name>
<dbReference type="AlphaFoldDB" id="A0A1Y1I336"/>
<organism evidence="2 3">
    <name type="scientific">Klebsormidium nitens</name>
    <name type="common">Green alga</name>
    <name type="synonym">Ulothrix nitens</name>
    <dbReference type="NCBI Taxonomy" id="105231"/>
    <lineage>
        <taxon>Eukaryota</taxon>
        <taxon>Viridiplantae</taxon>
        <taxon>Streptophyta</taxon>
        <taxon>Klebsormidiophyceae</taxon>
        <taxon>Klebsormidiales</taxon>
        <taxon>Klebsormidiaceae</taxon>
        <taxon>Klebsormidium</taxon>
    </lineage>
</organism>